<dbReference type="AlphaFoldDB" id="A0AAV4UWI4"/>
<reference evidence="1 2" key="1">
    <citation type="submission" date="2021-06" db="EMBL/GenBank/DDBJ databases">
        <title>Caerostris extrusa draft genome.</title>
        <authorList>
            <person name="Kono N."/>
            <person name="Arakawa K."/>
        </authorList>
    </citation>
    <scope>NUCLEOTIDE SEQUENCE [LARGE SCALE GENOMIC DNA]</scope>
</reference>
<organism evidence="1 2">
    <name type="scientific">Caerostris extrusa</name>
    <name type="common">Bark spider</name>
    <name type="synonym">Caerostris bankana</name>
    <dbReference type="NCBI Taxonomy" id="172846"/>
    <lineage>
        <taxon>Eukaryota</taxon>
        <taxon>Metazoa</taxon>
        <taxon>Ecdysozoa</taxon>
        <taxon>Arthropoda</taxon>
        <taxon>Chelicerata</taxon>
        <taxon>Arachnida</taxon>
        <taxon>Araneae</taxon>
        <taxon>Araneomorphae</taxon>
        <taxon>Entelegynae</taxon>
        <taxon>Araneoidea</taxon>
        <taxon>Araneidae</taxon>
        <taxon>Caerostris</taxon>
    </lineage>
</organism>
<comment type="caution">
    <text evidence="1">The sequence shown here is derived from an EMBL/GenBank/DDBJ whole genome shotgun (WGS) entry which is preliminary data.</text>
</comment>
<sequence>MKRFMLMRADSVVVLDVAWKVWKNGRQFLQDDERSECPERICAGKIYFDKLHNRYNKTVQAKENTVCASGIPSGQTYVSGVSVFHVWSENGRGQYLAHYTNYCGWHVVL</sequence>
<accession>A0AAV4UWI4</accession>
<keyword evidence="2" id="KW-1185">Reference proteome</keyword>
<proteinExistence type="predicted"/>
<evidence type="ECO:0000313" key="1">
    <source>
        <dbReference type="EMBL" id="GIY62093.1"/>
    </source>
</evidence>
<gene>
    <name evidence="1" type="ORF">CEXT_193231</name>
</gene>
<dbReference type="EMBL" id="BPLR01013574">
    <property type="protein sequence ID" value="GIY62093.1"/>
    <property type="molecule type" value="Genomic_DNA"/>
</dbReference>
<evidence type="ECO:0000313" key="2">
    <source>
        <dbReference type="Proteomes" id="UP001054945"/>
    </source>
</evidence>
<dbReference type="Proteomes" id="UP001054945">
    <property type="component" value="Unassembled WGS sequence"/>
</dbReference>
<protein>
    <submittedName>
        <fullName evidence="1">Uncharacterized protein</fullName>
    </submittedName>
</protein>
<name>A0AAV4UWI4_CAEEX</name>